<dbReference type="RefSeq" id="WP_250140531.1">
    <property type="nucleotide sequence ID" value="NZ_JALIQP010000002.1"/>
</dbReference>
<dbReference type="SUPFAM" id="SSF46785">
    <property type="entry name" value="Winged helix' DNA-binding domain"/>
    <property type="match status" value="1"/>
</dbReference>
<reference evidence="3 4" key="1">
    <citation type="journal article" date="2019" name="Int. J. Syst. Evol. Microbiol.">
        <title>The Global Catalogue of Microorganisms (GCM) 10K type strain sequencing project: providing services to taxonomists for standard genome sequencing and annotation.</title>
        <authorList>
            <consortium name="The Broad Institute Genomics Platform"/>
            <consortium name="The Broad Institute Genome Sequencing Center for Infectious Disease"/>
            <person name="Wu L."/>
            <person name="Ma J."/>
        </authorList>
    </citation>
    <scope>NUCLEOTIDE SEQUENCE [LARGE SCALE GENOMIC DNA]</scope>
    <source>
        <strain evidence="3 4">WLHS5</strain>
    </source>
</reference>
<evidence type="ECO:0000313" key="4">
    <source>
        <dbReference type="Proteomes" id="UP001595898"/>
    </source>
</evidence>
<name>A0ABD5PQA3_9EURY</name>
<dbReference type="InterPro" id="IPR036390">
    <property type="entry name" value="WH_DNA-bd_sf"/>
</dbReference>
<dbReference type="InterPro" id="IPR057527">
    <property type="entry name" value="HVO_A0261-like_N"/>
</dbReference>
<sequence>MRSPSPSLDVLETVTRRQDLLSSLADGPRGKRELVDHLECSRSTIDRAVRELEWLEFIRRDDGVYRLTAAGRLALSEHRRSVSVFESIGEVSPLLREIPRDAPMSTSFLEDADVTEPPQHAPNEPLQQLAWYLDRADRIRVSTTAERLPQLRQRLYERTIDGTLDAELLVTGDLAEFICTEYPGQVRDVVLDGGVDFYVVDSLPYELTIVDLPTESRVFLFVLQESEIKAVIENDTRDAIEWADEVYRRFRARATDLSPPG</sequence>
<dbReference type="AlphaFoldDB" id="A0ABD5PQA3"/>
<evidence type="ECO:0000313" key="3">
    <source>
        <dbReference type="EMBL" id="MFC4542777.1"/>
    </source>
</evidence>
<dbReference type="Pfam" id="PF08350">
    <property type="entry name" value="FilR1_middle"/>
    <property type="match status" value="1"/>
</dbReference>
<dbReference type="EMBL" id="JBHSFA010000007">
    <property type="protein sequence ID" value="MFC4542777.1"/>
    <property type="molecule type" value="Genomic_DNA"/>
</dbReference>
<keyword evidence="4" id="KW-1185">Reference proteome</keyword>
<dbReference type="InterPro" id="IPR036388">
    <property type="entry name" value="WH-like_DNA-bd_sf"/>
</dbReference>
<comment type="caution">
    <text evidence="3">The sequence shown here is derived from an EMBL/GenBank/DDBJ whole genome shotgun (WGS) entry which is preliminary data.</text>
</comment>
<evidence type="ECO:0000259" key="2">
    <source>
        <dbReference type="Pfam" id="PF25213"/>
    </source>
</evidence>
<evidence type="ECO:0000259" key="1">
    <source>
        <dbReference type="Pfam" id="PF08350"/>
    </source>
</evidence>
<gene>
    <name evidence="3" type="ORF">ACFO5R_12680</name>
</gene>
<feature type="domain" description="Methanogenesis regulatory protein FilR1 middle" evidence="1">
    <location>
        <begin position="122"/>
        <end position="253"/>
    </location>
</feature>
<dbReference type="Pfam" id="PF25213">
    <property type="entry name" value="HVO_A0261_N"/>
    <property type="match status" value="1"/>
</dbReference>
<proteinExistence type="predicted"/>
<dbReference type="InterPro" id="IPR013561">
    <property type="entry name" value="FilR1_middle_dom"/>
</dbReference>
<organism evidence="3 4">
    <name type="scientific">Halosolutus amylolyticus</name>
    <dbReference type="NCBI Taxonomy" id="2932267"/>
    <lineage>
        <taxon>Archaea</taxon>
        <taxon>Methanobacteriati</taxon>
        <taxon>Methanobacteriota</taxon>
        <taxon>Stenosarchaea group</taxon>
        <taxon>Halobacteria</taxon>
        <taxon>Halobacteriales</taxon>
        <taxon>Natrialbaceae</taxon>
        <taxon>Halosolutus</taxon>
    </lineage>
</organism>
<dbReference type="Proteomes" id="UP001595898">
    <property type="component" value="Unassembled WGS sequence"/>
</dbReference>
<accession>A0ABD5PQA3</accession>
<dbReference type="Gene3D" id="1.10.10.10">
    <property type="entry name" value="Winged helix-like DNA-binding domain superfamily/Winged helix DNA-binding domain"/>
    <property type="match status" value="1"/>
</dbReference>
<feature type="domain" description="HVO-A0261-like N-terminal" evidence="2">
    <location>
        <begin position="9"/>
        <end position="86"/>
    </location>
</feature>
<protein>
    <submittedName>
        <fullName evidence="3">Helix-turn-helix transcriptional regulator</fullName>
    </submittedName>
</protein>